<name>A0A811LS84_9BILA</name>
<dbReference type="Pfam" id="PF01067">
    <property type="entry name" value="Calpain_III"/>
    <property type="match status" value="1"/>
</dbReference>
<feature type="domain" description="Calpain catalytic" evidence="5">
    <location>
        <begin position="54"/>
        <end position="388"/>
    </location>
</feature>
<proteinExistence type="inferred from homology"/>
<feature type="active site" evidence="2 3">
    <location>
        <position position="329"/>
    </location>
</feature>
<sequence>MVTKPKKVPRKNSKRSNNRSKSLVLPKKNRNFDEQKRSAPLRDKTNDNVLRHSASVDELYPIYPRRQKTQHGFEYERLKCIRERRLYEDPEFSPEVAINHHPKTEWWRPFTIVKNPRFFTPNVSRHDIQQMGLGDCFFLAPLSLIADRTELIRRVVPAGQSFAKNFYAGIFHFCLWKYGDWIDIVIDDRLPVNVKTGQLRFTRARSYNVFWVSLLEKAFAKLYGSYTNIQGGHAAFAMQNLTGGISVFNLWQNQSKKHLDKVWQKLVMEFKLGVLFCPKSPSLRYWLLNDISKLMPEDMGIQSGHAYALTGLKEVQTTNGLVRLVRVRNPWGRLEWNGNWSRHSRLWQTVLDSEERREMVDLRINGEFWIGFEDFTKYFKNVDRCYLGPEVIAKSNEMGGKISSCHFDYASAHGEWSTNKNTNGGGFPKAIRRGTFFINPQYIVTLKVRPDSVKDQKGRVLVIWQIVQKFAREHNLKQLFSSCVVYKLTNRMAAPQKRFGNKFFEQNAPMNNVEYSILTSQRKKYAFGTYLFVPFCHKFSYDGYFLLRIYANADITIRKLEVNTN</sequence>
<feature type="compositionally biased region" description="Basic residues" evidence="4">
    <location>
        <begin position="1"/>
        <end position="18"/>
    </location>
</feature>
<dbReference type="Gene3D" id="2.60.120.380">
    <property type="match status" value="1"/>
</dbReference>
<gene>
    <name evidence="6" type="ORF">BOKJ2_LOCUS14182</name>
</gene>
<dbReference type="PANTHER" id="PTHR10183">
    <property type="entry name" value="CALPAIN"/>
    <property type="match status" value="1"/>
</dbReference>
<dbReference type="Gene3D" id="3.90.70.10">
    <property type="entry name" value="Cysteine proteinases"/>
    <property type="match status" value="1"/>
</dbReference>
<evidence type="ECO:0000313" key="7">
    <source>
        <dbReference type="Proteomes" id="UP000614601"/>
    </source>
</evidence>
<keyword evidence="7" id="KW-1185">Reference proteome</keyword>
<dbReference type="InterPro" id="IPR036213">
    <property type="entry name" value="Calpain_III_sf"/>
</dbReference>
<comment type="similarity">
    <text evidence="1">Belongs to the peptidase C2 family.</text>
</comment>
<dbReference type="Pfam" id="PF00648">
    <property type="entry name" value="Peptidase_C2"/>
    <property type="match status" value="1"/>
</dbReference>
<dbReference type="Proteomes" id="UP000783686">
    <property type="component" value="Unassembled WGS sequence"/>
</dbReference>
<keyword evidence="3" id="KW-0788">Thiol protease</keyword>
<dbReference type="GO" id="GO:0006508">
    <property type="term" value="P:proteolysis"/>
    <property type="evidence" value="ECO:0007669"/>
    <property type="project" value="UniProtKB-KW"/>
</dbReference>
<dbReference type="SUPFAM" id="SSF54001">
    <property type="entry name" value="Cysteine proteinases"/>
    <property type="match status" value="1"/>
</dbReference>
<dbReference type="PROSITE" id="PS50203">
    <property type="entry name" value="CALPAIN_CAT"/>
    <property type="match status" value="1"/>
</dbReference>
<dbReference type="InterPro" id="IPR022684">
    <property type="entry name" value="Calpain_cysteine_protease"/>
</dbReference>
<dbReference type="OrthoDB" id="424753at2759"/>
<feature type="active site" evidence="2 3">
    <location>
        <position position="136"/>
    </location>
</feature>
<dbReference type="SUPFAM" id="SSF49758">
    <property type="entry name" value="Calpain large subunit, middle domain (domain III)"/>
    <property type="match status" value="1"/>
</dbReference>
<dbReference type="Proteomes" id="UP000614601">
    <property type="component" value="Unassembled WGS sequence"/>
</dbReference>
<dbReference type="GO" id="GO:0005737">
    <property type="term" value="C:cytoplasm"/>
    <property type="evidence" value="ECO:0007669"/>
    <property type="project" value="TreeGrafter"/>
</dbReference>
<evidence type="ECO:0000256" key="3">
    <source>
        <dbReference type="PROSITE-ProRule" id="PRU00239"/>
    </source>
</evidence>
<comment type="caution">
    <text evidence="6">The sequence shown here is derived from an EMBL/GenBank/DDBJ whole genome shotgun (WGS) entry which is preliminary data.</text>
</comment>
<evidence type="ECO:0000256" key="4">
    <source>
        <dbReference type="SAM" id="MobiDB-lite"/>
    </source>
</evidence>
<feature type="region of interest" description="Disordered" evidence="4">
    <location>
        <begin position="1"/>
        <end position="48"/>
    </location>
</feature>
<dbReference type="EMBL" id="CAJFCW020000006">
    <property type="protein sequence ID" value="CAG9127801.1"/>
    <property type="molecule type" value="Genomic_DNA"/>
</dbReference>
<dbReference type="PRINTS" id="PR00704">
    <property type="entry name" value="CALPAIN"/>
</dbReference>
<keyword evidence="3" id="KW-0645">Protease</keyword>
<dbReference type="InterPro" id="IPR001300">
    <property type="entry name" value="Peptidase_C2_calpain_cat"/>
</dbReference>
<keyword evidence="3" id="KW-0378">Hydrolase</keyword>
<accession>A0A811LS84</accession>
<dbReference type="PANTHER" id="PTHR10183:SF433">
    <property type="entry name" value="CALPAIN-A-RELATED"/>
    <property type="match status" value="1"/>
</dbReference>
<dbReference type="SMART" id="SM00230">
    <property type="entry name" value="CysPc"/>
    <property type="match status" value="1"/>
</dbReference>
<organism evidence="6 7">
    <name type="scientific">Bursaphelenchus okinawaensis</name>
    <dbReference type="NCBI Taxonomy" id="465554"/>
    <lineage>
        <taxon>Eukaryota</taxon>
        <taxon>Metazoa</taxon>
        <taxon>Ecdysozoa</taxon>
        <taxon>Nematoda</taxon>
        <taxon>Chromadorea</taxon>
        <taxon>Rhabditida</taxon>
        <taxon>Tylenchina</taxon>
        <taxon>Tylenchomorpha</taxon>
        <taxon>Aphelenchoidea</taxon>
        <taxon>Aphelenchoididae</taxon>
        <taxon>Bursaphelenchus</taxon>
    </lineage>
</organism>
<dbReference type="GO" id="GO:0004198">
    <property type="term" value="F:calcium-dependent cysteine-type endopeptidase activity"/>
    <property type="evidence" value="ECO:0007669"/>
    <property type="project" value="InterPro"/>
</dbReference>
<evidence type="ECO:0000259" key="5">
    <source>
        <dbReference type="PROSITE" id="PS50203"/>
    </source>
</evidence>
<feature type="active site" evidence="2 3">
    <location>
        <position position="305"/>
    </location>
</feature>
<feature type="compositionally biased region" description="Basic and acidic residues" evidence="4">
    <location>
        <begin position="30"/>
        <end position="48"/>
    </location>
</feature>
<dbReference type="AlphaFoldDB" id="A0A811LS84"/>
<dbReference type="InterPro" id="IPR022682">
    <property type="entry name" value="Calpain_domain_III"/>
</dbReference>
<dbReference type="InterPro" id="IPR038765">
    <property type="entry name" value="Papain-like_cys_pep_sf"/>
</dbReference>
<protein>
    <recommendedName>
        <fullName evidence="5">Calpain catalytic domain-containing protein</fullName>
    </recommendedName>
</protein>
<evidence type="ECO:0000313" key="6">
    <source>
        <dbReference type="EMBL" id="CAD5230531.1"/>
    </source>
</evidence>
<evidence type="ECO:0000256" key="2">
    <source>
        <dbReference type="PIRSR" id="PIRSR622684-1"/>
    </source>
</evidence>
<reference evidence="6" key="1">
    <citation type="submission" date="2020-09" db="EMBL/GenBank/DDBJ databases">
        <authorList>
            <person name="Kikuchi T."/>
        </authorList>
    </citation>
    <scope>NUCLEOTIDE SEQUENCE</scope>
    <source>
        <strain evidence="6">SH1</strain>
    </source>
</reference>
<dbReference type="CDD" id="cd00044">
    <property type="entry name" value="CysPc"/>
    <property type="match status" value="1"/>
</dbReference>
<evidence type="ECO:0000256" key="1">
    <source>
        <dbReference type="ARBA" id="ARBA00007623"/>
    </source>
</evidence>
<dbReference type="EMBL" id="CAJFDH010000006">
    <property type="protein sequence ID" value="CAD5230531.1"/>
    <property type="molecule type" value="Genomic_DNA"/>
</dbReference>